<accession>A0ABV3R396</accession>
<dbReference type="InterPro" id="IPR002882">
    <property type="entry name" value="CofD"/>
</dbReference>
<reference evidence="3 4" key="1">
    <citation type="submission" date="2024-06" db="EMBL/GenBank/DDBJ databases">
        <authorList>
            <person name="Tuo L."/>
        </authorList>
    </citation>
    <scope>NUCLEOTIDE SEQUENCE [LARGE SCALE GENOMIC DNA]</scope>
    <source>
        <strain evidence="3 4">ZMM04-5</strain>
    </source>
</reference>
<proteinExistence type="inferred from homology"/>
<dbReference type="RefSeq" id="WP_367724993.1">
    <property type="nucleotide sequence ID" value="NZ_JBFOCI010000005.1"/>
</dbReference>
<dbReference type="PANTHER" id="PTHR43007">
    <property type="entry name" value="2-PHOSPHO-L-LACTATE TRANSFERASE"/>
    <property type="match status" value="1"/>
</dbReference>
<gene>
    <name evidence="3" type="primary">cofD</name>
    <name evidence="3" type="ORF">ABUE31_17625</name>
</gene>
<keyword evidence="4" id="KW-1185">Reference proteome</keyword>
<organism evidence="3 4">
    <name type="scientific">Mesorhizobium marinum</name>
    <dbReference type="NCBI Taxonomy" id="3228790"/>
    <lineage>
        <taxon>Bacteria</taxon>
        <taxon>Pseudomonadati</taxon>
        <taxon>Pseudomonadota</taxon>
        <taxon>Alphaproteobacteria</taxon>
        <taxon>Hyphomicrobiales</taxon>
        <taxon>Phyllobacteriaceae</taxon>
        <taxon>Mesorhizobium</taxon>
    </lineage>
</organism>
<comment type="caution">
    <text evidence="3">The sequence shown here is derived from an EMBL/GenBank/DDBJ whole genome shotgun (WGS) entry which is preliminary data.</text>
</comment>
<dbReference type="InterPro" id="IPR038136">
    <property type="entry name" value="CofD-like_dom_sf"/>
</dbReference>
<evidence type="ECO:0000313" key="4">
    <source>
        <dbReference type="Proteomes" id="UP001556196"/>
    </source>
</evidence>
<dbReference type="PANTHER" id="PTHR43007:SF1">
    <property type="entry name" value="2-PHOSPHO-L-LACTATE TRANSFERASE"/>
    <property type="match status" value="1"/>
</dbReference>
<dbReference type="Gene3D" id="3.40.50.10680">
    <property type="entry name" value="CofD-like domains"/>
    <property type="match status" value="1"/>
</dbReference>
<dbReference type="GO" id="GO:0043743">
    <property type="term" value="F:LPPG:FO 2-phospho-L-lactate transferase activity"/>
    <property type="evidence" value="ECO:0007669"/>
    <property type="project" value="UniProtKB-EC"/>
</dbReference>
<name>A0ABV3R396_9HYPH</name>
<protein>
    <submittedName>
        <fullName evidence="3">2-phospho-L-lactate transferase</fullName>
        <ecNumber evidence="3">2.7.8.28</ecNumber>
    </submittedName>
</protein>
<evidence type="ECO:0000313" key="3">
    <source>
        <dbReference type="EMBL" id="MEW9807812.1"/>
    </source>
</evidence>
<evidence type="ECO:0000256" key="1">
    <source>
        <dbReference type="ARBA" id="ARBA00022679"/>
    </source>
</evidence>
<dbReference type="EMBL" id="JBFOCI010000005">
    <property type="protein sequence ID" value="MEW9807812.1"/>
    <property type="molecule type" value="Genomic_DNA"/>
</dbReference>
<dbReference type="InterPro" id="IPR010115">
    <property type="entry name" value="FbiA/CofD"/>
</dbReference>
<dbReference type="Pfam" id="PF01933">
    <property type="entry name" value="CofD"/>
    <property type="match status" value="1"/>
</dbReference>
<keyword evidence="2" id="KW-0460">Magnesium</keyword>
<dbReference type="EC" id="2.7.8.28" evidence="3"/>
<dbReference type="SUPFAM" id="SSF142338">
    <property type="entry name" value="CofD-like"/>
    <property type="match status" value="1"/>
</dbReference>
<dbReference type="HAMAP" id="MF_01257">
    <property type="entry name" value="CofD"/>
    <property type="match status" value="1"/>
</dbReference>
<evidence type="ECO:0000256" key="2">
    <source>
        <dbReference type="ARBA" id="ARBA00022842"/>
    </source>
</evidence>
<dbReference type="NCBIfam" id="TIGR01819">
    <property type="entry name" value="F420_cofD"/>
    <property type="match status" value="1"/>
</dbReference>
<dbReference type="Gene3D" id="1.10.8.240">
    <property type="entry name" value="CofD-like domain"/>
    <property type="match status" value="1"/>
</dbReference>
<keyword evidence="1 3" id="KW-0808">Transferase</keyword>
<sequence>MTAAASTITTKGRVVALCGGVGGAKLAFGLARILGDRLTVVVNTGDDFEHLGLHISPDLDTVLYTLSGLANRELGWGRGDESWNFMSVLEDLGAETWFRLGDRDLALHVERTRQLRAGVPLTGIIAAFAKRFGIEAEILPMSDEKVSTTVVTPEGALPFQRYFVERRCAPVVREIRFDGADKAQPTAQVRAALGDPGLEAVVICPSNPFLSIDPILAVPGMRRLLQDAGAPVVAVSPIIGGKAVKGPTGKIMAELGLAATNMAIGDHYRGLVSGLVIDSGDAAERGAIDGPTHATATLMSTDDDRERLAREALGFALRLAAAKAAAT</sequence>
<dbReference type="CDD" id="cd07186">
    <property type="entry name" value="CofD_like"/>
    <property type="match status" value="1"/>
</dbReference>
<dbReference type="Proteomes" id="UP001556196">
    <property type="component" value="Unassembled WGS sequence"/>
</dbReference>